<evidence type="ECO:0000313" key="4">
    <source>
        <dbReference type="Proteomes" id="UP001221519"/>
    </source>
</evidence>
<proteinExistence type="predicted"/>
<reference evidence="1 4" key="1">
    <citation type="submission" date="2023-02" db="EMBL/GenBank/DDBJ databases">
        <title>Pathogen: clinical or host-associated sample.</title>
        <authorList>
            <person name="Hergert J."/>
            <person name="Casey R."/>
            <person name="Wagner J."/>
            <person name="Young E.L."/>
            <person name="Oakeson K.F."/>
        </authorList>
    </citation>
    <scope>NUCLEOTIDE SEQUENCE</scope>
    <source>
        <strain evidence="2 4">2022CK-00829</strain>
        <strain evidence="1">2022CK-00830</strain>
    </source>
</reference>
<dbReference type="EMBL" id="CP118108">
    <property type="protein sequence ID" value="WDI02153.1"/>
    <property type="molecule type" value="Genomic_DNA"/>
</dbReference>
<name>A0AAX3MXP5_9BACL</name>
<evidence type="ECO:0000313" key="3">
    <source>
        <dbReference type="Proteomes" id="UP001220962"/>
    </source>
</evidence>
<evidence type="ECO:0000313" key="2">
    <source>
        <dbReference type="EMBL" id="WDI02153.1"/>
    </source>
</evidence>
<accession>A0AAX3MXP5</accession>
<sequence length="240" mass="27772">MNDKLVICIPGQWKDRDRLKRSVQKKSRSEYVLAEDLLMDTKHNRAFEVRFQEHEAKLSESFYYSERGMMNDKALHKLDKHTHVLRLMSYMGGLDAVQKIVPAVQLLLKSGGLAVKIENSGKAYTSEEWDKLTREARVDQLLHTFVSYRQNEQYYYSCGMQMFGLPEAAISIDTDPDASMQVMSQFLYGLLTQTEEESSAGKEFKIYGRTYASQYEPECFNEEEPYLYNPSGMYVLTEVG</sequence>
<dbReference type="EMBL" id="CP118101">
    <property type="protein sequence ID" value="WDH82405.1"/>
    <property type="molecule type" value="Genomic_DNA"/>
</dbReference>
<dbReference type="AlphaFoldDB" id="A0AAX3MXP5"/>
<dbReference type="RefSeq" id="WP_152557687.1">
    <property type="nucleotide sequence ID" value="NZ_CP118101.1"/>
</dbReference>
<organism evidence="1 3">
    <name type="scientific">Paenibacillus urinalis</name>
    <dbReference type="NCBI Taxonomy" id="521520"/>
    <lineage>
        <taxon>Bacteria</taxon>
        <taxon>Bacillati</taxon>
        <taxon>Bacillota</taxon>
        <taxon>Bacilli</taxon>
        <taxon>Bacillales</taxon>
        <taxon>Paenibacillaceae</taxon>
        <taxon>Paenibacillus</taxon>
    </lineage>
</organism>
<gene>
    <name evidence="1" type="ORF">PUW23_23655</name>
    <name evidence="2" type="ORF">PUW25_23650</name>
</gene>
<dbReference type="Proteomes" id="UP001221519">
    <property type="component" value="Chromosome"/>
</dbReference>
<evidence type="ECO:0008006" key="5">
    <source>
        <dbReference type="Google" id="ProtNLM"/>
    </source>
</evidence>
<dbReference type="Proteomes" id="UP001220962">
    <property type="component" value="Chromosome"/>
</dbReference>
<protein>
    <recommendedName>
        <fullName evidence="5">DUF4261 domain-containing protein</fullName>
    </recommendedName>
</protein>
<keyword evidence="4" id="KW-1185">Reference proteome</keyword>
<evidence type="ECO:0000313" key="1">
    <source>
        <dbReference type="EMBL" id="WDH82405.1"/>
    </source>
</evidence>